<feature type="non-terminal residue" evidence="1">
    <location>
        <position position="1"/>
    </location>
</feature>
<dbReference type="PANTHER" id="PTHR37540">
    <property type="entry name" value="TRANSCRIPTION FACTOR (ACR-2), PUTATIVE-RELATED-RELATED"/>
    <property type="match status" value="1"/>
</dbReference>
<keyword evidence="2" id="KW-1185">Reference proteome</keyword>
<dbReference type="OrthoDB" id="2130169at2759"/>
<name>A0A9P4LFW1_9PLEO</name>
<proteinExistence type="predicted"/>
<gene>
    <name evidence="1" type="ORF">EK21DRAFT_77686</name>
</gene>
<dbReference type="Proteomes" id="UP000799777">
    <property type="component" value="Unassembled WGS sequence"/>
</dbReference>
<evidence type="ECO:0000313" key="1">
    <source>
        <dbReference type="EMBL" id="KAF2024916.1"/>
    </source>
</evidence>
<dbReference type="AlphaFoldDB" id="A0A9P4LFW1"/>
<organism evidence="1 2">
    <name type="scientific">Setomelanomma holmii</name>
    <dbReference type="NCBI Taxonomy" id="210430"/>
    <lineage>
        <taxon>Eukaryota</taxon>
        <taxon>Fungi</taxon>
        <taxon>Dikarya</taxon>
        <taxon>Ascomycota</taxon>
        <taxon>Pezizomycotina</taxon>
        <taxon>Dothideomycetes</taxon>
        <taxon>Pleosporomycetidae</taxon>
        <taxon>Pleosporales</taxon>
        <taxon>Pleosporineae</taxon>
        <taxon>Phaeosphaeriaceae</taxon>
        <taxon>Setomelanomma</taxon>
    </lineage>
</organism>
<reference evidence="1" key="1">
    <citation type="journal article" date="2020" name="Stud. Mycol.">
        <title>101 Dothideomycetes genomes: a test case for predicting lifestyles and emergence of pathogens.</title>
        <authorList>
            <person name="Haridas S."/>
            <person name="Albert R."/>
            <person name="Binder M."/>
            <person name="Bloem J."/>
            <person name="Labutti K."/>
            <person name="Salamov A."/>
            <person name="Andreopoulos B."/>
            <person name="Baker S."/>
            <person name="Barry K."/>
            <person name="Bills G."/>
            <person name="Bluhm B."/>
            <person name="Cannon C."/>
            <person name="Castanera R."/>
            <person name="Culley D."/>
            <person name="Daum C."/>
            <person name="Ezra D."/>
            <person name="Gonzalez J."/>
            <person name="Henrissat B."/>
            <person name="Kuo A."/>
            <person name="Liang C."/>
            <person name="Lipzen A."/>
            <person name="Lutzoni F."/>
            <person name="Magnuson J."/>
            <person name="Mondo S."/>
            <person name="Nolan M."/>
            <person name="Ohm R."/>
            <person name="Pangilinan J."/>
            <person name="Park H.-J."/>
            <person name="Ramirez L."/>
            <person name="Alfaro M."/>
            <person name="Sun H."/>
            <person name="Tritt A."/>
            <person name="Yoshinaga Y."/>
            <person name="Zwiers L.-H."/>
            <person name="Turgeon B."/>
            <person name="Goodwin S."/>
            <person name="Spatafora J."/>
            <person name="Crous P."/>
            <person name="Grigoriev I."/>
        </authorList>
    </citation>
    <scope>NUCLEOTIDE SEQUENCE</scope>
    <source>
        <strain evidence="1">CBS 110217</strain>
    </source>
</reference>
<comment type="caution">
    <text evidence="1">The sequence shown here is derived from an EMBL/GenBank/DDBJ whole genome shotgun (WGS) entry which is preliminary data.</text>
</comment>
<dbReference type="Pfam" id="PF11951">
    <property type="entry name" value="Fungal_trans_2"/>
    <property type="match status" value="1"/>
</dbReference>
<accession>A0A9P4LFW1</accession>
<dbReference type="InterPro" id="IPR021858">
    <property type="entry name" value="Fun_TF"/>
</dbReference>
<evidence type="ECO:0000313" key="2">
    <source>
        <dbReference type="Proteomes" id="UP000799777"/>
    </source>
</evidence>
<dbReference type="PANTHER" id="PTHR37540:SF5">
    <property type="entry name" value="TRANSCRIPTION FACTOR DOMAIN-CONTAINING PROTEIN"/>
    <property type="match status" value="1"/>
</dbReference>
<dbReference type="EMBL" id="ML978280">
    <property type="protein sequence ID" value="KAF2024916.1"/>
    <property type="molecule type" value="Genomic_DNA"/>
</dbReference>
<sequence>ACAMYEFVSVSHPDEIKDRKKQGRLRQHAIRNGIQRSRADRAKKDGVFVPVGIDGKANQTTKRSPDAVALTKAPSLSLMDPFDTLCGCPERLRKLMRHPSAKQAGEPIFCVEDSGKPFFQGMETIFRGALTDPSLFHALSLVLSLAANNNLPNVEVLQHRGELLNGIRVNIKGLDGAPQVSTLTAMLLLIGYEYRIDGANCGTIATHIQGVQTMMKLCKERNVVLIDEVQRALFWQDLLSCLMAGTPRFLSHKDFSDFKNPTAINQLQRWEVPSGLIKSISQWPSEFAVVLQDLNALCWLVDSQCDPEKDVIELFPVDDNQANLESRLVDLLIECRRAPDETDPWYEACILGAYICTYKLSTGIWMGCYIPEVCIHQIFRVITQVPRDSQYESAPDILKWLLFVCGGMTDRRNLRQQIATLIREMFPDPSEDADLEWDTLRNTLTSFIWCKRTMEKRISLFWNEVYAEASNVCKPENNTTLTGRRK</sequence>
<protein>
    <submittedName>
        <fullName evidence="1">Uncharacterized protein</fullName>
    </submittedName>
</protein>